<evidence type="ECO:0000259" key="1">
    <source>
        <dbReference type="PROSITE" id="PS51332"/>
    </source>
</evidence>
<evidence type="ECO:0000313" key="2">
    <source>
        <dbReference type="EMBL" id="URI07546.1"/>
    </source>
</evidence>
<gene>
    <name evidence="2" type="ORF">MW290_02675</name>
</gene>
<accession>A0ABY4S276</accession>
<dbReference type="EMBL" id="CP097635">
    <property type="protein sequence ID" value="URI07546.1"/>
    <property type="molecule type" value="Genomic_DNA"/>
</dbReference>
<dbReference type="Gene3D" id="3.40.50.280">
    <property type="entry name" value="Cobalamin-binding domain"/>
    <property type="match status" value="1"/>
</dbReference>
<dbReference type="SUPFAM" id="SSF52242">
    <property type="entry name" value="Cobalamin (vitamin B12)-binding domain"/>
    <property type="match status" value="1"/>
</dbReference>
<dbReference type="Pfam" id="PF02310">
    <property type="entry name" value="B12-binding"/>
    <property type="match status" value="1"/>
</dbReference>
<dbReference type="PROSITE" id="PS51332">
    <property type="entry name" value="B12_BINDING"/>
    <property type="match status" value="1"/>
</dbReference>
<dbReference type="RefSeq" id="WP_250195780.1">
    <property type="nucleotide sequence ID" value="NZ_CP097635.1"/>
</dbReference>
<dbReference type="InterPro" id="IPR036724">
    <property type="entry name" value="Cobalamin-bd_sf"/>
</dbReference>
<name>A0ABY4S276_AQUTE</name>
<organism evidence="2 3">
    <name type="scientific">Aquincola tertiaricarbonis</name>
    <dbReference type="NCBI Taxonomy" id="391953"/>
    <lineage>
        <taxon>Bacteria</taxon>
        <taxon>Pseudomonadati</taxon>
        <taxon>Pseudomonadota</taxon>
        <taxon>Betaproteobacteria</taxon>
        <taxon>Burkholderiales</taxon>
        <taxon>Sphaerotilaceae</taxon>
        <taxon>Aquincola</taxon>
    </lineage>
</organism>
<dbReference type="Proteomes" id="UP001056201">
    <property type="component" value="Chromosome 1"/>
</dbReference>
<protein>
    <submittedName>
        <fullName evidence="2">Cobalamin B12-binding domain-containing protein</fullName>
    </submittedName>
</protein>
<keyword evidence="3" id="KW-1185">Reference proteome</keyword>
<reference evidence="2" key="1">
    <citation type="submission" date="2022-05" db="EMBL/GenBank/DDBJ databases">
        <title>An RpoN-dependent PEP-CTERM gene is involved in floc formation of an Aquincola tertiaricarbonis strain.</title>
        <authorList>
            <person name="Qiu D."/>
            <person name="Xia M."/>
        </authorList>
    </citation>
    <scope>NUCLEOTIDE SEQUENCE</scope>
    <source>
        <strain evidence="2">RN12</strain>
    </source>
</reference>
<dbReference type="InterPro" id="IPR006158">
    <property type="entry name" value="Cobalamin-bd"/>
</dbReference>
<evidence type="ECO:0000313" key="3">
    <source>
        <dbReference type="Proteomes" id="UP001056201"/>
    </source>
</evidence>
<proteinExistence type="predicted"/>
<feature type="domain" description="B12-binding" evidence="1">
    <location>
        <begin position="29"/>
        <end position="158"/>
    </location>
</feature>
<sequence>MTVGLWRLQQLVNEYSSAFQRGEHSRRSGHRALLAPAPGSQHNFGLLMVVEFFRRAGWDVWADPGADLHELTRTIGSSWYDLLGLSVGSECHVPQVASAILTLRQASLNPAVVIMVGGPVVGLLDNFVAQVGADATAGDARQAVAEAERLVAARYCSS</sequence>